<feature type="compositionally biased region" description="Polar residues" evidence="1">
    <location>
        <begin position="402"/>
        <end position="416"/>
    </location>
</feature>
<evidence type="ECO:0000313" key="3">
    <source>
        <dbReference type="EMBL" id="SAL95124.1"/>
    </source>
</evidence>
<dbReference type="GO" id="GO:0070086">
    <property type="term" value="P:ubiquitin-dependent endocytosis"/>
    <property type="evidence" value="ECO:0007669"/>
    <property type="project" value="TreeGrafter"/>
</dbReference>
<dbReference type="InterPro" id="IPR050357">
    <property type="entry name" value="Arrestin_domain-protein"/>
</dbReference>
<proteinExistence type="predicted"/>
<dbReference type="InParanoid" id="A0A163IST9"/>
<organism evidence="3">
    <name type="scientific">Absidia glauca</name>
    <name type="common">Pin mould</name>
    <dbReference type="NCBI Taxonomy" id="4829"/>
    <lineage>
        <taxon>Eukaryota</taxon>
        <taxon>Fungi</taxon>
        <taxon>Fungi incertae sedis</taxon>
        <taxon>Mucoromycota</taxon>
        <taxon>Mucoromycotina</taxon>
        <taxon>Mucoromycetes</taxon>
        <taxon>Mucorales</taxon>
        <taxon>Cunninghamellaceae</taxon>
        <taxon>Absidia</taxon>
    </lineage>
</organism>
<dbReference type="SUPFAM" id="SSF81296">
    <property type="entry name" value="E set domains"/>
    <property type="match status" value="1"/>
</dbReference>
<dbReference type="InterPro" id="IPR014752">
    <property type="entry name" value="Arrestin-like_C"/>
</dbReference>
<dbReference type="EMBL" id="LT550157">
    <property type="protein sequence ID" value="SAL95124.1"/>
    <property type="molecule type" value="Genomic_DNA"/>
</dbReference>
<feature type="domain" description="Arrestin C-terminal-like" evidence="2">
    <location>
        <begin position="178"/>
        <end position="331"/>
    </location>
</feature>
<feature type="region of interest" description="Disordered" evidence="1">
    <location>
        <begin position="390"/>
        <end position="424"/>
    </location>
</feature>
<dbReference type="GO" id="GO:0030674">
    <property type="term" value="F:protein-macromolecule adaptor activity"/>
    <property type="evidence" value="ECO:0007669"/>
    <property type="project" value="TreeGrafter"/>
</dbReference>
<dbReference type="STRING" id="4829.A0A163IST9"/>
<dbReference type="InterPro" id="IPR011021">
    <property type="entry name" value="Arrestin-like_N"/>
</dbReference>
<reference evidence="3" key="1">
    <citation type="submission" date="2016-04" db="EMBL/GenBank/DDBJ databases">
        <authorList>
            <person name="Evans L.H."/>
            <person name="Alamgir A."/>
            <person name="Owens N."/>
            <person name="Weber N.D."/>
            <person name="Virtaneva K."/>
            <person name="Barbian K."/>
            <person name="Babar A."/>
            <person name="Rosenke K."/>
        </authorList>
    </citation>
    <scope>NUCLEOTIDE SEQUENCE [LARGE SCALE GENOMIC DNA]</scope>
    <source>
        <strain evidence="3">CBS 101.48</strain>
    </source>
</reference>
<sequence>MFAIDLESDSIYLHGSSEESAGTQVRGCVQLSFKETTRVKSISLQFTGLLKMNWQEDFAKATFPSPQRRQQCKLKKTVFQHDWALLPIRNLPHTMKSNTVYRFPFDLALPGDMAESITSPAGGSLVYEFKATVVRPFATKNLTLHRPLQVVRQLPLDVFYGSDGLSENNRMMTISKTYSDKVDYRIQLDNSVYQRGQPINIHFAFKPLIQGLRVEHVSCFLKEYITLASPMDDNSSNSVGDSSQPTVQQLNQQSRIVSLSRDDRFPCHGADWRHTETLIIPRSARAIHNDSTHPLIHIEHKLRLTICFVQDNGHLSELRVTMPIRLLETPTTAPAPNGHLTMDDPSTSTTTTTTMGDDLLPRYEDACLITPYDPQLQFWSSPSSSPMVSPSPSLPSLIYHSDSPSPSYEDSTTDHQPSPPHMIGSYPPLSCDYFSYQPSQLQRVPSYETAIRTPF</sequence>
<keyword evidence="4" id="KW-1185">Reference proteome</keyword>
<accession>A0A163IST9</accession>
<dbReference type="SMART" id="SM01017">
    <property type="entry name" value="Arrestin_C"/>
    <property type="match status" value="1"/>
</dbReference>
<dbReference type="AlphaFoldDB" id="A0A163IST9"/>
<dbReference type="Pfam" id="PF00339">
    <property type="entry name" value="Arrestin_N"/>
    <property type="match status" value="1"/>
</dbReference>
<dbReference type="PANTHER" id="PTHR11188:SF17">
    <property type="entry name" value="FI21816P1"/>
    <property type="match status" value="1"/>
</dbReference>
<dbReference type="OMA" id="EGRRYMN"/>
<evidence type="ECO:0000256" key="1">
    <source>
        <dbReference type="SAM" id="MobiDB-lite"/>
    </source>
</evidence>
<feature type="region of interest" description="Disordered" evidence="1">
    <location>
        <begin position="330"/>
        <end position="357"/>
    </location>
</feature>
<dbReference type="GO" id="GO:0005886">
    <property type="term" value="C:plasma membrane"/>
    <property type="evidence" value="ECO:0007669"/>
    <property type="project" value="TreeGrafter"/>
</dbReference>
<dbReference type="InterPro" id="IPR014756">
    <property type="entry name" value="Ig_E-set"/>
</dbReference>
<evidence type="ECO:0000313" key="4">
    <source>
        <dbReference type="Proteomes" id="UP000078561"/>
    </source>
</evidence>
<protein>
    <recommendedName>
        <fullName evidence="2">Arrestin C-terminal-like domain-containing protein</fullName>
    </recommendedName>
</protein>
<dbReference type="Proteomes" id="UP000078561">
    <property type="component" value="Unassembled WGS sequence"/>
</dbReference>
<dbReference type="InterPro" id="IPR011022">
    <property type="entry name" value="Arrestin_C-like"/>
</dbReference>
<name>A0A163IST9_ABSGL</name>
<dbReference type="GO" id="GO:0005829">
    <property type="term" value="C:cytosol"/>
    <property type="evidence" value="ECO:0007669"/>
    <property type="project" value="TreeGrafter"/>
</dbReference>
<dbReference type="Gene3D" id="2.60.40.640">
    <property type="match status" value="2"/>
</dbReference>
<feature type="compositionally biased region" description="Low complexity" evidence="1">
    <location>
        <begin position="343"/>
        <end position="357"/>
    </location>
</feature>
<dbReference type="OrthoDB" id="2333384at2759"/>
<evidence type="ECO:0000259" key="2">
    <source>
        <dbReference type="SMART" id="SM01017"/>
    </source>
</evidence>
<dbReference type="GO" id="GO:0031625">
    <property type="term" value="F:ubiquitin protein ligase binding"/>
    <property type="evidence" value="ECO:0007669"/>
    <property type="project" value="TreeGrafter"/>
</dbReference>
<gene>
    <name evidence="3" type="primary">ABSGL_00424.1 scaffold 522</name>
</gene>
<dbReference type="PANTHER" id="PTHR11188">
    <property type="entry name" value="ARRESTIN DOMAIN CONTAINING PROTEIN"/>
    <property type="match status" value="1"/>
</dbReference>
<dbReference type="Pfam" id="PF02752">
    <property type="entry name" value="Arrestin_C"/>
    <property type="match status" value="1"/>
</dbReference>